<dbReference type="GO" id="GO:0003676">
    <property type="term" value="F:nucleic acid binding"/>
    <property type="evidence" value="ECO:0007669"/>
    <property type="project" value="InterPro"/>
</dbReference>
<keyword evidence="3" id="KW-0963">Cytoplasm</keyword>
<evidence type="ECO:0000256" key="13">
    <source>
        <dbReference type="ARBA" id="ARBA00029523"/>
    </source>
</evidence>
<sequence length="178" mass="20703">MVVGSETNEKCMVKNTGKNFENEIRRSLKKGGQFWFRIQDTNDVSRFVKKAVAEKQPGDFMAVYRGRPVLIECKTTRNLTAFPLHYGTARSVQAHQIKAGKIMERHGGLAFILIRRDEPRNKTVYAATPSQVEHMYRHFGKSRKSVPWKWLDENCTKVDKLAKPIRWNLIKLYEEYIG</sequence>
<dbReference type="Pfam" id="PF03838">
    <property type="entry name" value="RecU"/>
    <property type="match status" value="1"/>
</dbReference>
<evidence type="ECO:0000256" key="12">
    <source>
        <dbReference type="ARBA" id="ARBA00023447"/>
    </source>
</evidence>
<dbReference type="GO" id="GO:0004519">
    <property type="term" value="F:endonuclease activity"/>
    <property type="evidence" value="ECO:0007669"/>
    <property type="project" value="UniProtKB-KW"/>
</dbReference>
<keyword evidence="6" id="KW-0255">Endonuclease</keyword>
<keyword evidence="10" id="KW-0233">DNA recombination</keyword>
<evidence type="ECO:0000256" key="8">
    <source>
        <dbReference type="ARBA" id="ARBA00022801"/>
    </source>
</evidence>
<evidence type="ECO:0000313" key="14">
    <source>
        <dbReference type="EMBL" id="SVB56178.1"/>
    </source>
</evidence>
<dbReference type="AlphaFoldDB" id="A0A382EZK7"/>
<accession>A0A382EZK7</accession>
<comment type="cofactor">
    <cofactor evidence="1">
        <name>Mg(2+)</name>
        <dbReference type="ChEBI" id="CHEBI:18420"/>
    </cofactor>
</comment>
<dbReference type="GO" id="GO:0016787">
    <property type="term" value="F:hydrolase activity"/>
    <property type="evidence" value="ECO:0007669"/>
    <property type="project" value="UniProtKB-KW"/>
</dbReference>
<dbReference type="GO" id="GO:0005737">
    <property type="term" value="C:cytoplasm"/>
    <property type="evidence" value="ECO:0007669"/>
    <property type="project" value="UniProtKB-SubCell"/>
</dbReference>
<dbReference type="InterPro" id="IPR011335">
    <property type="entry name" value="Restrct_endonuc-II-like"/>
</dbReference>
<comment type="similarity">
    <text evidence="12">Belongs to the RecU family.</text>
</comment>
<keyword evidence="7" id="KW-0227">DNA damage</keyword>
<evidence type="ECO:0000256" key="6">
    <source>
        <dbReference type="ARBA" id="ARBA00022759"/>
    </source>
</evidence>
<gene>
    <name evidence="14" type="ORF">METZ01_LOCUS209032</name>
</gene>
<keyword evidence="5" id="KW-0479">Metal-binding</keyword>
<evidence type="ECO:0000256" key="10">
    <source>
        <dbReference type="ARBA" id="ARBA00023172"/>
    </source>
</evidence>
<organism evidence="14">
    <name type="scientific">marine metagenome</name>
    <dbReference type="NCBI Taxonomy" id="408172"/>
    <lineage>
        <taxon>unclassified sequences</taxon>
        <taxon>metagenomes</taxon>
        <taxon>ecological metagenomes</taxon>
    </lineage>
</organism>
<dbReference type="EMBL" id="UINC01047206">
    <property type="protein sequence ID" value="SVB56178.1"/>
    <property type="molecule type" value="Genomic_DNA"/>
</dbReference>
<evidence type="ECO:0000256" key="1">
    <source>
        <dbReference type="ARBA" id="ARBA00001946"/>
    </source>
</evidence>
<name>A0A382EZK7_9ZZZZ</name>
<dbReference type="SUPFAM" id="SSF52980">
    <property type="entry name" value="Restriction endonuclease-like"/>
    <property type="match status" value="1"/>
</dbReference>
<evidence type="ECO:0000256" key="4">
    <source>
        <dbReference type="ARBA" id="ARBA00022722"/>
    </source>
</evidence>
<keyword evidence="11" id="KW-0234">DNA repair</keyword>
<evidence type="ECO:0000256" key="7">
    <source>
        <dbReference type="ARBA" id="ARBA00022763"/>
    </source>
</evidence>
<reference evidence="14" key="1">
    <citation type="submission" date="2018-05" db="EMBL/GenBank/DDBJ databases">
        <authorList>
            <person name="Lanie J.A."/>
            <person name="Ng W.-L."/>
            <person name="Kazmierczak K.M."/>
            <person name="Andrzejewski T.M."/>
            <person name="Davidsen T.M."/>
            <person name="Wayne K.J."/>
            <person name="Tettelin H."/>
            <person name="Glass J.I."/>
            <person name="Rusch D."/>
            <person name="Podicherti R."/>
            <person name="Tsui H.-C.T."/>
            <person name="Winkler M.E."/>
        </authorList>
    </citation>
    <scope>NUCLEOTIDE SEQUENCE</scope>
</reference>
<keyword evidence="4" id="KW-0540">Nuclease</keyword>
<dbReference type="InterPro" id="IPR004612">
    <property type="entry name" value="Resolv_RecU"/>
</dbReference>
<evidence type="ECO:0000256" key="9">
    <source>
        <dbReference type="ARBA" id="ARBA00022842"/>
    </source>
</evidence>
<evidence type="ECO:0000256" key="3">
    <source>
        <dbReference type="ARBA" id="ARBA00022490"/>
    </source>
</evidence>
<evidence type="ECO:0000256" key="11">
    <source>
        <dbReference type="ARBA" id="ARBA00023204"/>
    </source>
</evidence>
<dbReference type="GO" id="GO:0006281">
    <property type="term" value="P:DNA repair"/>
    <property type="evidence" value="ECO:0007669"/>
    <property type="project" value="UniProtKB-KW"/>
</dbReference>
<evidence type="ECO:0000256" key="5">
    <source>
        <dbReference type="ARBA" id="ARBA00022723"/>
    </source>
</evidence>
<dbReference type="GO" id="GO:0046872">
    <property type="term" value="F:metal ion binding"/>
    <property type="evidence" value="ECO:0007669"/>
    <property type="project" value="UniProtKB-KW"/>
</dbReference>
<keyword evidence="9" id="KW-0460">Magnesium</keyword>
<evidence type="ECO:0000256" key="2">
    <source>
        <dbReference type="ARBA" id="ARBA00004496"/>
    </source>
</evidence>
<dbReference type="Gene3D" id="3.40.1350.10">
    <property type="match status" value="1"/>
</dbReference>
<proteinExistence type="inferred from homology"/>
<keyword evidence="8" id="KW-0378">Hydrolase</keyword>
<comment type="subcellular location">
    <subcellularLocation>
        <location evidence="2">Cytoplasm</location>
    </subcellularLocation>
</comment>
<dbReference type="GO" id="GO:0006310">
    <property type="term" value="P:DNA recombination"/>
    <property type="evidence" value="ECO:0007669"/>
    <property type="project" value="UniProtKB-KW"/>
</dbReference>
<dbReference type="InterPro" id="IPR011856">
    <property type="entry name" value="tRNA_endonuc-like_dom_sf"/>
</dbReference>
<protein>
    <recommendedName>
        <fullName evidence="13">Holliday junction resolvase RecU</fullName>
    </recommendedName>
</protein>